<evidence type="ECO:0000313" key="8">
    <source>
        <dbReference type="EMBL" id="QTE48747.1"/>
    </source>
</evidence>
<feature type="transmembrane region" description="Helical" evidence="6">
    <location>
        <begin position="266"/>
        <end position="290"/>
    </location>
</feature>
<evidence type="ECO:0000313" key="9">
    <source>
        <dbReference type="Proteomes" id="UP000250557"/>
    </source>
</evidence>
<dbReference type="Pfam" id="PF13440">
    <property type="entry name" value="Polysacc_synt_3"/>
    <property type="match status" value="1"/>
</dbReference>
<feature type="transmembrane region" description="Helical" evidence="6">
    <location>
        <begin position="347"/>
        <end position="369"/>
    </location>
</feature>
<feature type="transmembrane region" description="Helical" evidence="6">
    <location>
        <begin position="26"/>
        <end position="46"/>
    </location>
</feature>
<feature type="transmembrane region" description="Helical" evidence="6">
    <location>
        <begin position="126"/>
        <end position="145"/>
    </location>
</feature>
<evidence type="ECO:0000256" key="5">
    <source>
        <dbReference type="ARBA" id="ARBA00023136"/>
    </source>
</evidence>
<evidence type="ECO:0000256" key="4">
    <source>
        <dbReference type="ARBA" id="ARBA00022989"/>
    </source>
</evidence>
<dbReference type="GO" id="GO:0005886">
    <property type="term" value="C:plasma membrane"/>
    <property type="evidence" value="ECO:0007669"/>
    <property type="project" value="UniProtKB-SubCell"/>
</dbReference>
<keyword evidence="2" id="KW-1003">Cell membrane</keyword>
<dbReference type="RefSeq" id="WP_112656618.1">
    <property type="nucleotide sequence ID" value="NZ_CP043451.1"/>
</dbReference>
<evidence type="ECO:0000256" key="3">
    <source>
        <dbReference type="ARBA" id="ARBA00022692"/>
    </source>
</evidence>
<keyword evidence="4 6" id="KW-1133">Transmembrane helix</keyword>
<accession>A0AAE6MGH2</accession>
<evidence type="ECO:0000256" key="1">
    <source>
        <dbReference type="ARBA" id="ARBA00004651"/>
    </source>
</evidence>
<dbReference type="Proteomes" id="UP000250557">
    <property type="component" value="Chromosome"/>
</dbReference>
<evidence type="ECO:0000256" key="6">
    <source>
        <dbReference type="SAM" id="Phobius"/>
    </source>
</evidence>
<dbReference type="AlphaFoldDB" id="A0AAE6MGH2"/>
<name>A0AAE6MGH2_9SPHI</name>
<reference evidence="7 9" key="1">
    <citation type="submission" date="2019-08" db="EMBL/GenBank/DDBJ databases">
        <title>Comparative genome analysis confer to the adaptation heavy metal polluted environment.</title>
        <authorList>
            <person name="Li Y."/>
        </authorList>
    </citation>
    <scope>NUCLEOTIDE SEQUENCE [LARGE SCALE GENOMIC DNA]</scope>
    <source>
        <strain evidence="7 9">P2</strain>
    </source>
</reference>
<dbReference type="InterPro" id="IPR050833">
    <property type="entry name" value="Poly_Biosynth_Transport"/>
</dbReference>
<feature type="transmembrane region" description="Helical" evidence="6">
    <location>
        <begin position="430"/>
        <end position="450"/>
    </location>
</feature>
<evidence type="ECO:0000313" key="10">
    <source>
        <dbReference type="Proteomes" id="UP000663940"/>
    </source>
</evidence>
<evidence type="ECO:0000313" key="7">
    <source>
        <dbReference type="EMBL" id="QEM02511.1"/>
    </source>
</evidence>
<feature type="transmembrane region" description="Helical" evidence="6">
    <location>
        <begin position="224"/>
        <end position="246"/>
    </location>
</feature>
<gene>
    <name evidence="7" type="ORF">DIU31_002875</name>
    <name evidence="8" type="ORF">J3L21_24870</name>
</gene>
<feature type="transmembrane region" description="Helical" evidence="6">
    <location>
        <begin position="183"/>
        <end position="203"/>
    </location>
</feature>
<dbReference type="PANTHER" id="PTHR30250:SF11">
    <property type="entry name" value="O-ANTIGEN TRANSPORTER-RELATED"/>
    <property type="match status" value="1"/>
</dbReference>
<dbReference type="EMBL" id="CP043451">
    <property type="protein sequence ID" value="QEM02511.1"/>
    <property type="molecule type" value="Genomic_DNA"/>
</dbReference>
<dbReference type="PANTHER" id="PTHR30250">
    <property type="entry name" value="PST FAMILY PREDICTED COLANIC ACID TRANSPORTER"/>
    <property type="match status" value="1"/>
</dbReference>
<reference evidence="8 10" key="2">
    <citation type="submission" date="2021-03" db="EMBL/GenBank/DDBJ databases">
        <title>Mucilaginibacter strains isolated from gold and copper mining confer multi heavy-metal resistance.</title>
        <authorList>
            <person name="Li Y."/>
        </authorList>
    </citation>
    <scope>NUCLEOTIDE SEQUENCE [LARGE SCALE GENOMIC DNA]</scope>
    <source>
        <strain evidence="8 10">P2-4</strain>
    </source>
</reference>
<keyword evidence="3 6" id="KW-0812">Transmembrane</keyword>
<evidence type="ECO:0000256" key="2">
    <source>
        <dbReference type="ARBA" id="ARBA00022475"/>
    </source>
</evidence>
<proteinExistence type="predicted"/>
<comment type="subcellular location">
    <subcellularLocation>
        <location evidence="1">Cell membrane</location>
        <topology evidence="1">Multi-pass membrane protein</topology>
    </subcellularLocation>
</comment>
<feature type="transmembrane region" description="Helical" evidence="6">
    <location>
        <begin position="456"/>
        <end position="474"/>
    </location>
</feature>
<sequence length="491" mass="55818">MNITYNSVKTKVSGLFQSSLFKNSSWGIISQMSQTLFLSLFFVILARMYPTGIFAKYIVANAIYQLVTAFSTMGLSQWFIREYMHTEDKPKMISKFIKMQIYFGLIFYAVNICLAFLLYGDQFTRVLIILMGVNVIFDNLINGIKSLNIANFEQKKTAIILTIESVLKFVAGCVLFIYPFSIITLSVILIAIRFLTLNLFLVIGSSNMITIKTLWGCSVSYFDLKAMVIMNWAFVIIGGVSIINWRMSNIIISKVLTAFDVANYEISFKIFSIAQILPVVISTSVFPLLVKHYSKHDKGDFFAFYKKMHVYYLLFGWLAYTFIYSFSNKLIPLAFGNAYLNNAEYTRQMFLTILVFPTALLQANVLIAMKMEKQDMLFNIIALVVNLSVCLLGVLYIKSLAVVNYSIFVSFLVFHIAQDILLLSRKMTTLLSVLKFYIISAAFTGGYILLSKAINPYILFTLTWIITLAVTFAGNKLQYTKPAILSKSMSR</sequence>
<organism evidence="7 9">
    <name type="scientific">Mucilaginibacter rubeus</name>
    <dbReference type="NCBI Taxonomy" id="2027860"/>
    <lineage>
        <taxon>Bacteria</taxon>
        <taxon>Pseudomonadati</taxon>
        <taxon>Bacteroidota</taxon>
        <taxon>Sphingobacteriia</taxon>
        <taxon>Sphingobacteriales</taxon>
        <taxon>Sphingobacteriaceae</taxon>
        <taxon>Mucilaginibacter</taxon>
    </lineage>
</organism>
<feature type="transmembrane region" description="Helical" evidence="6">
    <location>
        <begin position="157"/>
        <end position="177"/>
    </location>
</feature>
<feature type="transmembrane region" description="Helical" evidence="6">
    <location>
        <begin position="310"/>
        <end position="327"/>
    </location>
</feature>
<keyword evidence="5 6" id="KW-0472">Membrane</keyword>
<feature type="transmembrane region" description="Helical" evidence="6">
    <location>
        <begin position="376"/>
        <end position="397"/>
    </location>
</feature>
<keyword evidence="10" id="KW-1185">Reference proteome</keyword>
<feature type="transmembrane region" description="Helical" evidence="6">
    <location>
        <begin position="403"/>
        <end position="423"/>
    </location>
</feature>
<feature type="transmembrane region" description="Helical" evidence="6">
    <location>
        <begin position="101"/>
        <end position="120"/>
    </location>
</feature>
<dbReference type="EMBL" id="CP071880">
    <property type="protein sequence ID" value="QTE48747.1"/>
    <property type="molecule type" value="Genomic_DNA"/>
</dbReference>
<feature type="transmembrane region" description="Helical" evidence="6">
    <location>
        <begin position="58"/>
        <end position="80"/>
    </location>
</feature>
<protein>
    <submittedName>
        <fullName evidence="7">Oligosaccharide flippase family protein</fullName>
    </submittedName>
</protein>
<dbReference type="Proteomes" id="UP000663940">
    <property type="component" value="Chromosome"/>
</dbReference>